<organism evidence="2">
    <name type="scientific">Tupanvirus deep ocean</name>
    <dbReference type="NCBI Taxonomy" id="2126984"/>
    <lineage>
        <taxon>Viruses</taxon>
        <taxon>Varidnaviria</taxon>
        <taxon>Bamfordvirae</taxon>
        <taxon>Nucleocytoviricota</taxon>
        <taxon>Megaviricetes</taxon>
        <taxon>Imitervirales</taxon>
        <taxon>Mimiviridae</taxon>
        <taxon>Megamimivirinae</taxon>
        <taxon>Tupanvirus</taxon>
        <taxon>Tupanvirus altamarinense</taxon>
    </lineage>
</organism>
<accession>A0A6N1NQ53</accession>
<feature type="compositionally biased region" description="Low complexity" evidence="1">
    <location>
        <begin position="35"/>
        <end position="51"/>
    </location>
</feature>
<reference evidence="2" key="2">
    <citation type="journal article" date="2018" name="Nat. Commun.">
        <title>Tailed giant Tupanvirus possesses the most complete translational apparatus of the known virosphere.</title>
        <authorList>
            <person name="Abrahao J."/>
            <person name="Silva L."/>
            <person name="Silva L.S."/>
            <person name="Khalil J.Y.B."/>
            <person name="Rodrigues R."/>
            <person name="Arantes T."/>
            <person name="Assis F."/>
            <person name="Boratto P."/>
            <person name="Andrade M."/>
            <person name="Kroon E.G."/>
            <person name="Ribeiro B."/>
            <person name="Bergier I."/>
            <person name="Seligmann H."/>
            <person name="Ghigo E."/>
            <person name="Colson P."/>
            <person name="Levasseur A."/>
            <person name="Kroemer G."/>
            <person name="Raoult D."/>
            <person name="La Scola B."/>
        </authorList>
    </citation>
    <scope>NUCLEOTIDE SEQUENCE [LARGE SCALE GENOMIC DNA]</scope>
    <source>
        <strain evidence="2">Deep ocean</strain>
    </source>
</reference>
<sequence length="241" mass="27946">MFTWPGRECALDDEDEYNRDMTNTDDSTDTDSTDSTDSSDSNNSTDSDCNSGLDYDGVKPLRDGFERIYEPCGSFYDREILRDGEERCDACLASVKPENLSRDENNNYFKNVCNKCLENERIVRCSKCDTFVNKFMFGWMFFNKKMMKELYGNHIYCKKCAPPLMFVYNIGEPYSTTIEVPIPADKMSGVHESYFYKYLADKLGISTDRILIGDHKCRDVMWCPMEFTNPKHRTFNVTFGI</sequence>
<feature type="region of interest" description="Disordered" evidence="1">
    <location>
        <begin position="1"/>
        <end position="51"/>
    </location>
</feature>
<dbReference type="RefSeq" id="YP_010780652.1">
    <property type="nucleotide sequence ID" value="NC_075038.1"/>
</dbReference>
<evidence type="ECO:0000256" key="1">
    <source>
        <dbReference type="SAM" id="MobiDB-lite"/>
    </source>
</evidence>
<dbReference type="EMBL" id="MF405918">
    <property type="protein sequence ID" value="QKU34038.1"/>
    <property type="molecule type" value="Genomic_DNA"/>
</dbReference>
<evidence type="ECO:0000313" key="2">
    <source>
        <dbReference type="EMBL" id="QKU34038.1"/>
    </source>
</evidence>
<reference evidence="2" key="1">
    <citation type="submission" date="2017-06" db="EMBL/GenBank/DDBJ databases">
        <authorList>
            <person name="Assis F.L."/>
            <person name="Abrahao J.S."/>
            <person name="Silva L."/>
            <person name="Khalil J.B."/>
            <person name="Rodrigues R."/>
            <person name="Silva L.S."/>
            <person name="Boratto P."/>
            <person name="Andrade M."/>
            <person name="Kroon E.G."/>
            <person name="Ribeiro B."/>
            <person name="Bergier I."/>
            <person name="Seligmann H."/>
            <person name="Ghigo E."/>
            <person name="Colson P."/>
            <person name="Levasseur A."/>
            <person name="Raoult D."/>
            <person name="Scola B.L."/>
        </authorList>
    </citation>
    <scope>NUCLEOTIDE SEQUENCE</scope>
    <source>
        <strain evidence="2">Deep ocean</strain>
    </source>
</reference>
<proteinExistence type="predicted"/>
<dbReference type="GeneID" id="80517343"/>
<dbReference type="KEGG" id="vg:80517343"/>
<name>A0A6N1NQ53_9VIRU</name>
<protein>
    <submittedName>
        <fullName evidence="2">Putative ORFan</fullName>
    </submittedName>
</protein>